<organism evidence="6 7">
    <name type="scientific">Amycolatopsis tolypomycina</name>
    <dbReference type="NCBI Taxonomy" id="208445"/>
    <lineage>
        <taxon>Bacteria</taxon>
        <taxon>Bacillati</taxon>
        <taxon>Actinomycetota</taxon>
        <taxon>Actinomycetes</taxon>
        <taxon>Pseudonocardiales</taxon>
        <taxon>Pseudonocardiaceae</taxon>
        <taxon>Amycolatopsis</taxon>
    </lineage>
</organism>
<protein>
    <submittedName>
        <fullName evidence="6">DoxX-like family protein</fullName>
    </submittedName>
</protein>
<dbReference type="Proteomes" id="UP000199622">
    <property type="component" value="Unassembled WGS sequence"/>
</dbReference>
<comment type="subcellular location">
    <subcellularLocation>
        <location evidence="1">Membrane</location>
        <topology evidence="1">Multi-pass membrane protein</topology>
    </subcellularLocation>
</comment>
<dbReference type="EMBL" id="FNSO01000004">
    <property type="protein sequence ID" value="SED26429.1"/>
    <property type="molecule type" value="Genomic_DNA"/>
</dbReference>
<keyword evidence="4 5" id="KW-0472">Membrane</keyword>
<evidence type="ECO:0000256" key="2">
    <source>
        <dbReference type="ARBA" id="ARBA00022692"/>
    </source>
</evidence>
<dbReference type="Pfam" id="PF13564">
    <property type="entry name" value="DoxX_2"/>
    <property type="match status" value="1"/>
</dbReference>
<evidence type="ECO:0000313" key="7">
    <source>
        <dbReference type="Proteomes" id="UP000199622"/>
    </source>
</evidence>
<evidence type="ECO:0000256" key="5">
    <source>
        <dbReference type="SAM" id="Phobius"/>
    </source>
</evidence>
<name>A0A1H4Z8D9_9PSEU</name>
<reference evidence="7" key="1">
    <citation type="submission" date="2016-10" db="EMBL/GenBank/DDBJ databases">
        <authorList>
            <person name="Varghese N."/>
            <person name="Submissions S."/>
        </authorList>
    </citation>
    <scope>NUCLEOTIDE SEQUENCE [LARGE SCALE GENOMIC DNA]</scope>
    <source>
        <strain evidence="7">DSM 44544</strain>
    </source>
</reference>
<proteinExistence type="predicted"/>
<evidence type="ECO:0000256" key="1">
    <source>
        <dbReference type="ARBA" id="ARBA00004141"/>
    </source>
</evidence>
<dbReference type="InterPro" id="IPR032808">
    <property type="entry name" value="DoxX"/>
</dbReference>
<evidence type="ECO:0000313" key="6">
    <source>
        <dbReference type="EMBL" id="SED26429.1"/>
    </source>
</evidence>
<keyword evidence="2 5" id="KW-0812">Transmembrane</keyword>
<sequence>MDLALCLAAGRRRARLRQGHRDAGTARRLPAVTGIAPVLVPVTAVRRVLLMVGAMITHVRHGSAAFAFLNLAYLAVAAFAAWGRFGPFPA</sequence>
<feature type="transmembrane region" description="Helical" evidence="5">
    <location>
        <begin position="38"/>
        <end position="57"/>
    </location>
</feature>
<dbReference type="AlphaFoldDB" id="A0A1H4Z8D9"/>
<accession>A0A1H4Z8D9</accession>
<feature type="transmembrane region" description="Helical" evidence="5">
    <location>
        <begin position="64"/>
        <end position="85"/>
    </location>
</feature>
<dbReference type="STRING" id="208445.SAMN04489727_7148"/>
<dbReference type="GO" id="GO:0016020">
    <property type="term" value="C:membrane"/>
    <property type="evidence" value="ECO:0007669"/>
    <property type="project" value="UniProtKB-SubCell"/>
</dbReference>
<evidence type="ECO:0000256" key="4">
    <source>
        <dbReference type="ARBA" id="ARBA00023136"/>
    </source>
</evidence>
<evidence type="ECO:0000256" key="3">
    <source>
        <dbReference type="ARBA" id="ARBA00022989"/>
    </source>
</evidence>
<keyword evidence="7" id="KW-1185">Reference proteome</keyword>
<keyword evidence="3 5" id="KW-1133">Transmembrane helix</keyword>
<gene>
    <name evidence="6" type="ORF">SAMN04489727_7148</name>
</gene>
<dbReference type="RefSeq" id="WP_244170461.1">
    <property type="nucleotide sequence ID" value="NZ_FNSO01000004.1"/>
</dbReference>